<feature type="region of interest" description="Disordered" evidence="1">
    <location>
        <begin position="271"/>
        <end position="319"/>
    </location>
</feature>
<organism evidence="2 3">
    <name type="scientific">Halapricum desulfuricans</name>
    <dbReference type="NCBI Taxonomy" id="2841257"/>
    <lineage>
        <taxon>Archaea</taxon>
        <taxon>Methanobacteriati</taxon>
        <taxon>Methanobacteriota</taxon>
        <taxon>Stenosarchaea group</taxon>
        <taxon>Halobacteria</taxon>
        <taxon>Halobacteriales</taxon>
        <taxon>Haloarculaceae</taxon>
        <taxon>Halapricum</taxon>
    </lineage>
</organism>
<dbReference type="PROSITE" id="PS51318">
    <property type="entry name" value="TAT"/>
    <property type="match status" value="1"/>
</dbReference>
<evidence type="ECO:0000313" key="2">
    <source>
        <dbReference type="EMBL" id="QSG11734.1"/>
    </source>
</evidence>
<dbReference type="EMBL" id="CP064789">
    <property type="protein sequence ID" value="QSG11734.1"/>
    <property type="molecule type" value="Genomic_DNA"/>
</dbReference>
<sequence length="336" mass="35730">MTRKEGISRRALLGSLGAVGIAGGTLSARTTGLLTDTETLAGSIMSGGRLDLLVSWPAGTSQDGTATLEIDMTDGGSGSETISVELPDSNPGRVWLRTRCPSGPADSITGTLSYACDGSVVASGSLLELANALRNGVHLDPPCATDEGCLDGDDRLELLFEWEFTPTDDYDGTDPDDVELHVEFHATQCRHMTPTNPFPEIDPCEGDMDSRHAISFIAFCSAESGSIGPTITGTNPNSSEPTSADWETAVPVGYVIVKWSTYMTIYDYTDNPKESGTAIADDPDAAIRSYETKPRTGSSPADAARPGDVAKEALDDTDFDVERTAKLEYEGEWIEE</sequence>
<gene>
    <name evidence="2" type="ORF">HSBGL_1312</name>
</gene>
<reference evidence="2" key="1">
    <citation type="submission" date="2020-11" db="EMBL/GenBank/DDBJ databases">
        <title>Carbohydrate-dependent, anaerobic sulfur respiration: A novel catabolism in halophilic archaea.</title>
        <authorList>
            <person name="Sorokin D.Y."/>
            <person name="Messina E."/>
            <person name="Smedile F."/>
            <person name="La Cono V."/>
            <person name="Hallsworth J.E."/>
            <person name="Yakimov M.M."/>
        </authorList>
    </citation>
    <scope>NUCLEOTIDE SEQUENCE</scope>
    <source>
        <strain evidence="2">HSR-Bgl</strain>
    </source>
</reference>
<dbReference type="InterPro" id="IPR006311">
    <property type="entry name" value="TAT_signal"/>
</dbReference>
<proteinExistence type="predicted"/>
<accession>A0A897NH19</accession>
<dbReference type="AlphaFoldDB" id="A0A897NH19"/>
<evidence type="ECO:0000256" key="1">
    <source>
        <dbReference type="SAM" id="MobiDB-lite"/>
    </source>
</evidence>
<protein>
    <submittedName>
        <fullName evidence="2">M73 family secreted endopeptidase</fullName>
    </submittedName>
</protein>
<evidence type="ECO:0000313" key="3">
    <source>
        <dbReference type="Proteomes" id="UP000663305"/>
    </source>
</evidence>
<feature type="compositionally biased region" description="Basic and acidic residues" evidence="1">
    <location>
        <begin position="308"/>
        <end position="319"/>
    </location>
</feature>
<name>A0A897NH19_9EURY</name>
<dbReference type="Proteomes" id="UP000663305">
    <property type="component" value="Chromosome"/>
</dbReference>